<name>X0ZN97_9ZZZZ</name>
<sequence>MDIVIYTTPEKLNHKKGADQSYYWEITRPPKNFKVGERIYFAIKGRVVGSFKCKEFNPEKDDYGDPVDYETIVWNADSWQKLEKPIPTKQFRGFKYKWW</sequence>
<proteinExistence type="predicted"/>
<dbReference type="EMBL" id="BART01008271">
    <property type="protein sequence ID" value="GAG71230.1"/>
    <property type="molecule type" value="Genomic_DNA"/>
</dbReference>
<protein>
    <submittedName>
        <fullName evidence="1">Uncharacterized protein</fullName>
    </submittedName>
</protein>
<evidence type="ECO:0000313" key="1">
    <source>
        <dbReference type="EMBL" id="GAG71230.1"/>
    </source>
</evidence>
<accession>X0ZN97</accession>
<comment type="caution">
    <text evidence="1">The sequence shown here is derived from an EMBL/GenBank/DDBJ whole genome shotgun (WGS) entry which is preliminary data.</text>
</comment>
<dbReference type="AlphaFoldDB" id="X0ZN97"/>
<reference evidence="1" key="1">
    <citation type="journal article" date="2014" name="Front. Microbiol.">
        <title>High frequency of phylogenetically diverse reductive dehalogenase-homologous genes in deep subseafloor sedimentary metagenomes.</title>
        <authorList>
            <person name="Kawai M."/>
            <person name="Futagami T."/>
            <person name="Toyoda A."/>
            <person name="Takaki Y."/>
            <person name="Nishi S."/>
            <person name="Hori S."/>
            <person name="Arai W."/>
            <person name="Tsubouchi T."/>
            <person name="Morono Y."/>
            <person name="Uchiyama I."/>
            <person name="Ito T."/>
            <person name="Fujiyama A."/>
            <person name="Inagaki F."/>
            <person name="Takami H."/>
        </authorList>
    </citation>
    <scope>NUCLEOTIDE SEQUENCE</scope>
    <source>
        <strain evidence="1">Expedition CK06-06</strain>
    </source>
</reference>
<organism evidence="1">
    <name type="scientific">marine sediment metagenome</name>
    <dbReference type="NCBI Taxonomy" id="412755"/>
    <lineage>
        <taxon>unclassified sequences</taxon>
        <taxon>metagenomes</taxon>
        <taxon>ecological metagenomes</taxon>
    </lineage>
</organism>
<gene>
    <name evidence="1" type="ORF">S01H4_18649</name>
</gene>